<evidence type="ECO:0000313" key="13">
    <source>
        <dbReference type="EMBL" id="PKK92092.1"/>
    </source>
</evidence>
<dbReference type="AlphaFoldDB" id="A0A2N1PUW1"/>
<dbReference type="FunFam" id="1.20.1640.10:FF:000004">
    <property type="entry name" value="Protein translocase subunit SecD"/>
    <property type="match status" value="1"/>
</dbReference>
<feature type="domain" description="SecDF P1 head subdomain" evidence="12">
    <location>
        <begin position="233"/>
        <end position="337"/>
    </location>
</feature>
<feature type="transmembrane region" description="Helical" evidence="9">
    <location>
        <begin position="358"/>
        <end position="376"/>
    </location>
</feature>
<dbReference type="GO" id="GO:0015450">
    <property type="term" value="F:protein-transporting ATPase activity"/>
    <property type="evidence" value="ECO:0007669"/>
    <property type="project" value="InterPro"/>
</dbReference>
<sequence length="520" mass="56888">MKERNYKLMVILLVIGVSLWLCLPLKQKIKLGLDLSGGMDMVLEVDVKKLKSRLLDETIKEIKGRLAPMKLDQVVGFSKGNIVDEEQKNLEIIIDLEKVPTESREEAVKVALGDDFKTALPVTKSSRKATIQVSAIGYKVDDAVERALEIIRNRIDDIGVANVDIKREGSSNIRVQLPGVEDPEQARMLIGQTAQLEFKLVKRVLTSDKYRPGPGEEILPGTRYFNKFTGKTETPFYVLDKDTLLSGETLRDARVGFDQFNQPEVLMDFNAIGTQKFGKITSEHIQERLAIILDGKVQQAPVIQGAILQGSARITGYESLEEAQRISIVLRNGALPAPVEIAEDRTVGPTLGKESIKAGTYSIGIGFLLVVIYMIFYYKVSGVIANGALILNLVILLGCLAFFNASLTLPGIAGILLTIGMSVDANVIIYERIKEELRDGKSVRAAIDAGFAKAFSAIIDANVTTLITAAVLYWQGSGPIKGFAVTLAIGIMASMFTALFCVRTVLDYMTSGKKASRLSI</sequence>
<keyword evidence="4 9" id="KW-0812">Transmembrane</keyword>
<evidence type="ECO:0000256" key="5">
    <source>
        <dbReference type="ARBA" id="ARBA00022927"/>
    </source>
</evidence>
<evidence type="ECO:0000259" key="12">
    <source>
        <dbReference type="Pfam" id="PF22599"/>
    </source>
</evidence>
<evidence type="ECO:0000259" key="11">
    <source>
        <dbReference type="Pfam" id="PF21760"/>
    </source>
</evidence>
<evidence type="ECO:0000256" key="1">
    <source>
        <dbReference type="ARBA" id="ARBA00004651"/>
    </source>
</evidence>
<dbReference type="NCBIfam" id="TIGR01129">
    <property type="entry name" value="secD"/>
    <property type="match status" value="1"/>
</dbReference>
<keyword evidence="7 9" id="KW-0811">Translocation</keyword>
<evidence type="ECO:0000256" key="4">
    <source>
        <dbReference type="ARBA" id="ARBA00022692"/>
    </source>
</evidence>
<dbReference type="InterPro" id="IPR048634">
    <property type="entry name" value="SecD_SecF_C"/>
</dbReference>
<dbReference type="GO" id="GO:0065002">
    <property type="term" value="P:intracellular protein transmembrane transport"/>
    <property type="evidence" value="ECO:0007669"/>
    <property type="project" value="UniProtKB-UniRule"/>
</dbReference>
<comment type="similarity">
    <text evidence="9">Belongs to the SecD/SecF family. SecD subfamily.</text>
</comment>
<evidence type="ECO:0000256" key="7">
    <source>
        <dbReference type="ARBA" id="ARBA00023010"/>
    </source>
</evidence>
<proteinExistence type="inferred from homology"/>
<evidence type="ECO:0000256" key="2">
    <source>
        <dbReference type="ARBA" id="ARBA00022448"/>
    </source>
</evidence>
<feature type="transmembrane region" description="Helical" evidence="9">
    <location>
        <begin position="480"/>
        <end position="506"/>
    </location>
</feature>
<evidence type="ECO:0000256" key="9">
    <source>
        <dbReference type="HAMAP-Rule" id="MF_01463"/>
    </source>
</evidence>
<comment type="subunit">
    <text evidence="9">Forms a complex with SecF. Part of the essential Sec protein translocation apparatus which comprises SecA, SecYEG and auxiliary proteins SecDF. Other proteins may also be involved.</text>
</comment>
<comment type="caution">
    <text evidence="9">Lacks conserved residue(s) required for the propagation of feature annotation.</text>
</comment>
<keyword evidence="8 9" id="KW-0472">Membrane</keyword>
<dbReference type="Gene3D" id="1.20.1640.10">
    <property type="entry name" value="Multidrug efflux transporter AcrB transmembrane domain"/>
    <property type="match status" value="1"/>
</dbReference>
<keyword evidence="3 9" id="KW-1003">Cell membrane</keyword>
<dbReference type="GO" id="GO:0043952">
    <property type="term" value="P:protein transport by the Sec complex"/>
    <property type="evidence" value="ECO:0007669"/>
    <property type="project" value="UniProtKB-UniRule"/>
</dbReference>
<keyword evidence="2 9" id="KW-0813">Transport</keyword>
<dbReference type="EMBL" id="PGXC01000001">
    <property type="protein sequence ID" value="PKK92092.1"/>
    <property type="molecule type" value="Genomic_DNA"/>
</dbReference>
<dbReference type="InterPro" id="IPR001036">
    <property type="entry name" value="Acrflvin-R"/>
</dbReference>
<dbReference type="PANTHER" id="PTHR30081">
    <property type="entry name" value="PROTEIN-EXPORT MEMBRANE PROTEIN SEC"/>
    <property type="match status" value="1"/>
</dbReference>
<dbReference type="GO" id="GO:0006605">
    <property type="term" value="P:protein targeting"/>
    <property type="evidence" value="ECO:0007669"/>
    <property type="project" value="UniProtKB-UniRule"/>
</dbReference>
<evidence type="ECO:0000313" key="14">
    <source>
        <dbReference type="Proteomes" id="UP000233256"/>
    </source>
</evidence>
<feature type="domain" description="Protein export membrane protein SecD/SecF C-terminal" evidence="10">
    <location>
        <begin position="339"/>
        <end position="509"/>
    </location>
</feature>
<dbReference type="GO" id="GO:0005886">
    <property type="term" value="C:plasma membrane"/>
    <property type="evidence" value="ECO:0007669"/>
    <property type="project" value="UniProtKB-SubCell"/>
</dbReference>
<reference evidence="13 14" key="1">
    <citation type="journal article" date="2017" name="ISME J.">
        <title>Potential for microbial H2 and metal transformations associated with novel bacteria and archaea in deep terrestrial subsurface sediments.</title>
        <authorList>
            <person name="Hernsdorf A.W."/>
            <person name="Amano Y."/>
            <person name="Miyakawa K."/>
            <person name="Ise K."/>
            <person name="Suzuki Y."/>
            <person name="Anantharaman K."/>
            <person name="Probst A."/>
            <person name="Burstein D."/>
            <person name="Thomas B.C."/>
            <person name="Banfield J.F."/>
        </authorList>
    </citation>
    <scope>NUCLEOTIDE SEQUENCE [LARGE SCALE GENOMIC DNA]</scope>
    <source>
        <strain evidence="13">HGW-Wallbacteria-1</strain>
    </source>
</reference>
<dbReference type="Proteomes" id="UP000233256">
    <property type="component" value="Unassembled WGS sequence"/>
</dbReference>
<evidence type="ECO:0000259" key="10">
    <source>
        <dbReference type="Pfam" id="PF02355"/>
    </source>
</evidence>
<dbReference type="HAMAP" id="MF_01463_B">
    <property type="entry name" value="SecD_B"/>
    <property type="match status" value="1"/>
</dbReference>
<protein>
    <recommendedName>
        <fullName evidence="9">Protein translocase subunit SecD</fullName>
    </recommendedName>
</protein>
<dbReference type="InterPro" id="IPR048631">
    <property type="entry name" value="SecD_1st"/>
</dbReference>
<dbReference type="Pfam" id="PF02355">
    <property type="entry name" value="SecD_SecF_C"/>
    <property type="match status" value="1"/>
</dbReference>
<gene>
    <name evidence="9 13" type="primary">secD</name>
    <name evidence="13" type="ORF">CVV64_01350</name>
</gene>
<dbReference type="PRINTS" id="PR00702">
    <property type="entry name" value="ACRIFLAVINRP"/>
</dbReference>
<comment type="subcellular location">
    <subcellularLocation>
        <location evidence="1 9">Cell membrane</location>
        <topology evidence="1 9">Multi-pass membrane protein</topology>
    </subcellularLocation>
</comment>
<accession>A0A2N1PUW1</accession>
<dbReference type="InterPro" id="IPR054384">
    <property type="entry name" value="SecDF_P1_head"/>
</dbReference>
<dbReference type="InterPro" id="IPR055344">
    <property type="entry name" value="SecD_SecF_C_bact"/>
</dbReference>
<evidence type="ECO:0000256" key="8">
    <source>
        <dbReference type="ARBA" id="ARBA00023136"/>
    </source>
</evidence>
<dbReference type="Gene3D" id="3.30.70.3400">
    <property type="match status" value="1"/>
</dbReference>
<evidence type="ECO:0000256" key="6">
    <source>
        <dbReference type="ARBA" id="ARBA00022989"/>
    </source>
</evidence>
<name>A0A2N1PUW1_9BACT</name>
<feature type="transmembrane region" description="Helical" evidence="9">
    <location>
        <begin position="383"/>
        <end position="403"/>
    </location>
</feature>
<keyword evidence="5 9" id="KW-0653">Protein transport</keyword>
<feature type="domain" description="Protein translocase subunit SecDF P1" evidence="11">
    <location>
        <begin position="144"/>
        <end position="202"/>
    </location>
</feature>
<dbReference type="InterPro" id="IPR022813">
    <property type="entry name" value="SecD/SecF_arch_bac"/>
</dbReference>
<organism evidence="13 14">
    <name type="scientific">Candidatus Wallbacteria bacterium HGW-Wallbacteria-1</name>
    <dbReference type="NCBI Taxonomy" id="2013854"/>
    <lineage>
        <taxon>Bacteria</taxon>
        <taxon>Candidatus Walliibacteriota</taxon>
    </lineage>
</organism>
<dbReference type="PANTHER" id="PTHR30081:SF1">
    <property type="entry name" value="PROTEIN TRANSLOCASE SUBUNIT SECD"/>
    <property type="match status" value="1"/>
</dbReference>
<dbReference type="Pfam" id="PF22599">
    <property type="entry name" value="SecDF_P1_head"/>
    <property type="match status" value="1"/>
</dbReference>
<comment type="function">
    <text evidence="9">Part of the Sec protein translocase complex. Interacts with the SecYEG preprotein conducting channel. SecDF uses the proton motive force (PMF) to complete protein translocation after the ATP-dependent function of SecA.</text>
</comment>
<keyword evidence="6 9" id="KW-1133">Transmembrane helix</keyword>
<dbReference type="NCBIfam" id="TIGR00916">
    <property type="entry name" value="2A0604s01"/>
    <property type="match status" value="1"/>
</dbReference>
<feature type="transmembrane region" description="Helical" evidence="9">
    <location>
        <begin position="409"/>
        <end position="430"/>
    </location>
</feature>
<comment type="caution">
    <text evidence="13">The sequence shown here is derived from an EMBL/GenBank/DDBJ whole genome shotgun (WGS) entry which is preliminary data.</text>
</comment>
<dbReference type="InterPro" id="IPR005791">
    <property type="entry name" value="SecD"/>
</dbReference>
<dbReference type="Gene3D" id="3.30.1360.200">
    <property type="match status" value="1"/>
</dbReference>
<feature type="transmembrane region" description="Helical" evidence="9">
    <location>
        <begin position="451"/>
        <end position="474"/>
    </location>
</feature>
<evidence type="ECO:0000256" key="3">
    <source>
        <dbReference type="ARBA" id="ARBA00022475"/>
    </source>
</evidence>
<dbReference type="Gene3D" id="3.30.70.3220">
    <property type="match status" value="1"/>
</dbReference>
<dbReference type="Pfam" id="PF21760">
    <property type="entry name" value="SecD_1st"/>
    <property type="match status" value="1"/>
</dbReference>
<dbReference type="SUPFAM" id="SSF82866">
    <property type="entry name" value="Multidrug efflux transporter AcrB transmembrane domain"/>
    <property type="match status" value="1"/>
</dbReference>